<dbReference type="KEGG" id="shm:Shewmr7_1377"/>
<evidence type="ECO:0000313" key="2">
    <source>
        <dbReference type="EMBL" id="ABI42376.1"/>
    </source>
</evidence>
<gene>
    <name evidence="2" type="ordered locus">Shewmr7_1377</name>
</gene>
<feature type="compositionally biased region" description="Polar residues" evidence="1">
    <location>
        <begin position="258"/>
        <end position="274"/>
    </location>
</feature>
<sequence length="671" mass="71814">MESIPLINTATAQLITSAASIDAASVSSRPIPAEVQISPEGDSIILNGTEYNLKLVNAQQRQALIVASHFLVNQIAPQANTTVNATVPNAQLLTLGATLTLKLPDAIAQLAQQNGISLDKLYTLAARPQGYPLPNVTITTKEFQFANGTVVPQDPGTRLSAGEFQANISLSQGRPILVLTPILSKLEIQIGAPINETQLPIIDKQAANVVISKTEPVQVIATFLRKLEGLTPQAELLNTSKPSIQAQVAPDNKAAVEVTTSSATDNPTSKNNASALSIQTSLQANTEPKLTTVNQKLIPEIQPQEMAKTQQKAPSLEINLTEAKNVASNTLPTRDENIRNTASAMLPTNAMKSEAASSSLAKSALSSNELPLNLKPLAAEAQLTEKTNKASESTISVNEVLQKAFTKAGALPLEQMLARGGANLAAELLKHLPHLSPPTLGQLSDPGELKETMFGLSALNLAAPQLNPATVLMNANAITSLFQLLLGFRANNANNSISQKLADYLELLQAKTGLSTNLLGQLSKAGGLESMGQLASSLHLYQQASGENNGNLVWFFALPYGINQRHEQLEGKFERDANDDEQQKYKGWHLQLKFNLAQGPLLISARFHQQVLDIQFKGNSQQLLNRVDNFLAPLGQKLSQLGFTPGELSTQIAQVPATLLPGDHFLVKTRA</sequence>
<dbReference type="AlphaFoldDB" id="Q0HWX9"/>
<protein>
    <submittedName>
        <fullName evidence="2">Uncharacterized protein</fullName>
    </submittedName>
</protein>
<dbReference type="EMBL" id="CP000444">
    <property type="protein sequence ID" value="ABI42376.1"/>
    <property type="molecule type" value="Genomic_DNA"/>
</dbReference>
<proteinExistence type="predicted"/>
<feature type="region of interest" description="Disordered" evidence="1">
    <location>
        <begin position="248"/>
        <end position="274"/>
    </location>
</feature>
<organism evidence="2">
    <name type="scientific">Shewanella sp. (strain MR-7)</name>
    <dbReference type="NCBI Taxonomy" id="60481"/>
    <lineage>
        <taxon>Bacteria</taxon>
        <taxon>Pseudomonadati</taxon>
        <taxon>Pseudomonadota</taxon>
        <taxon>Gammaproteobacteria</taxon>
        <taxon>Alteromonadales</taxon>
        <taxon>Shewanellaceae</taxon>
        <taxon>Shewanella</taxon>
    </lineage>
</organism>
<dbReference type="HOGENOM" id="CLU_016608_0_0_6"/>
<accession>Q0HWX9</accession>
<name>Q0HWX9_SHESR</name>
<reference evidence="2" key="1">
    <citation type="submission" date="2006-08" db="EMBL/GenBank/DDBJ databases">
        <title>Complete sequence of Chromosome1 of Shewanella sp. MR-7.</title>
        <authorList>
            <consortium name="US DOE Joint Genome Institute"/>
            <person name="Copeland A."/>
            <person name="Lucas S."/>
            <person name="Lapidus A."/>
            <person name="Barry K."/>
            <person name="Detter J.C."/>
            <person name="Glavina del Rio T."/>
            <person name="Hammon N."/>
            <person name="Israni S."/>
            <person name="Dalin E."/>
            <person name="Tice H."/>
            <person name="Pitluck S."/>
            <person name="Kiss H."/>
            <person name="Brettin T."/>
            <person name="Bruce D."/>
            <person name="Han C."/>
            <person name="Tapia R."/>
            <person name="Gilna P."/>
            <person name="Schmutz J."/>
            <person name="Larimer F."/>
            <person name="Land M."/>
            <person name="Hauser L."/>
            <person name="Kyrpides N."/>
            <person name="Mikhailova N."/>
            <person name="Nealson K."/>
            <person name="Konstantinidis K."/>
            <person name="Klappenbach J."/>
            <person name="Tiedje J."/>
            <person name="Richardson P."/>
        </authorList>
    </citation>
    <scope>NUCLEOTIDE SEQUENCE</scope>
    <source>
        <strain evidence="2">MR-7</strain>
    </source>
</reference>
<evidence type="ECO:0000256" key="1">
    <source>
        <dbReference type="SAM" id="MobiDB-lite"/>
    </source>
</evidence>